<evidence type="ECO:0000313" key="1">
    <source>
        <dbReference type="EMBL" id="KAJ7650263.1"/>
    </source>
</evidence>
<keyword evidence="2" id="KW-1185">Reference proteome</keyword>
<dbReference type="EMBL" id="JARKIF010000001">
    <property type="protein sequence ID" value="KAJ7650263.1"/>
    <property type="molecule type" value="Genomic_DNA"/>
</dbReference>
<dbReference type="AlphaFoldDB" id="A0AAD7FYQ5"/>
<proteinExistence type="predicted"/>
<comment type="caution">
    <text evidence="1">The sequence shown here is derived from an EMBL/GenBank/DDBJ whole genome shotgun (WGS) entry which is preliminary data.</text>
</comment>
<accession>A0AAD7FYQ5</accession>
<protein>
    <submittedName>
        <fullName evidence="1">Uncharacterized protein</fullName>
    </submittedName>
</protein>
<gene>
    <name evidence="1" type="ORF">FB45DRAFT_1017655</name>
</gene>
<name>A0AAD7FYQ5_9AGAR</name>
<sequence length="186" mass="21019">MTTLDATFENARVLREMVEIIYDPATAEDIEIMDVRLRQFLKDPVIVNAARERYRTMYGNEDAPVCCGWCRLTRSPTSPLYRCREACFGGLPSCEHCVKVLHEQEPFHGLQKWVDNHWVNATLDDAGYIHQLGHGGQPCWTPDPVITVRAVSRPDGEHILLCRGCLCDSEDADEEVNGDGQDTVQN</sequence>
<evidence type="ECO:0000313" key="2">
    <source>
        <dbReference type="Proteomes" id="UP001221142"/>
    </source>
</evidence>
<organism evidence="1 2">
    <name type="scientific">Roridomyces roridus</name>
    <dbReference type="NCBI Taxonomy" id="1738132"/>
    <lineage>
        <taxon>Eukaryota</taxon>
        <taxon>Fungi</taxon>
        <taxon>Dikarya</taxon>
        <taxon>Basidiomycota</taxon>
        <taxon>Agaricomycotina</taxon>
        <taxon>Agaricomycetes</taxon>
        <taxon>Agaricomycetidae</taxon>
        <taxon>Agaricales</taxon>
        <taxon>Marasmiineae</taxon>
        <taxon>Mycenaceae</taxon>
        <taxon>Roridomyces</taxon>
    </lineage>
</organism>
<dbReference type="Proteomes" id="UP001221142">
    <property type="component" value="Unassembled WGS sequence"/>
</dbReference>
<reference evidence="1" key="1">
    <citation type="submission" date="2023-03" db="EMBL/GenBank/DDBJ databases">
        <title>Massive genome expansion in bonnet fungi (Mycena s.s.) driven by repeated elements and novel gene families across ecological guilds.</title>
        <authorList>
            <consortium name="Lawrence Berkeley National Laboratory"/>
            <person name="Harder C.B."/>
            <person name="Miyauchi S."/>
            <person name="Viragh M."/>
            <person name="Kuo A."/>
            <person name="Thoen E."/>
            <person name="Andreopoulos B."/>
            <person name="Lu D."/>
            <person name="Skrede I."/>
            <person name="Drula E."/>
            <person name="Henrissat B."/>
            <person name="Morin E."/>
            <person name="Kohler A."/>
            <person name="Barry K."/>
            <person name="LaButti K."/>
            <person name="Morin E."/>
            <person name="Salamov A."/>
            <person name="Lipzen A."/>
            <person name="Mereny Z."/>
            <person name="Hegedus B."/>
            <person name="Baldrian P."/>
            <person name="Stursova M."/>
            <person name="Weitz H."/>
            <person name="Taylor A."/>
            <person name="Grigoriev I.V."/>
            <person name="Nagy L.G."/>
            <person name="Martin F."/>
            <person name="Kauserud H."/>
        </authorList>
    </citation>
    <scope>NUCLEOTIDE SEQUENCE</scope>
    <source>
        <strain evidence="1">9284</strain>
    </source>
</reference>